<evidence type="ECO:0000313" key="7">
    <source>
        <dbReference type="Proteomes" id="UP001597546"/>
    </source>
</evidence>
<gene>
    <name evidence="6" type="ORF">ACFSSE_11145</name>
</gene>
<dbReference type="SMART" id="SM00646">
    <property type="entry name" value="Ami_3"/>
    <property type="match status" value="1"/>
</dbReference>
<feature type="chain" id="PRO_5047266735" description="N-acetylmuramoyl-L-alanine amidase" evidence="4">
    <location>
        <begin position="28"/>
        <end position="286"/>
    </location>
</feature>
<dbReference type="PANTHER" id="PTHR30404">
    <property type="entry name" value="N-ACETYLMURAMOYL-L-ALANINE AMIDASE"/>
    <property type="match status" value="1"/>
</dbReference>
<dbReference type="Proteomes" id="UP001597546">
    <property type="component" value="Unassembled WGS sequence"/>
</dbReference>
<dbReference type="RefSeq" id="WP_379047762.1">
    <property type="nucleotide sequence ID" value="NZ_JBHSKW010000068.1"/>
</dbReference>
<evidence type="ECO:0000313" key="6">
    <source>
        <dbReference type="EMBL" id="MFD2732258.1"/>
    </source>
</evidence>
<reference evidence="7" key="1">
    <citation type="journal article" date="2019" name="Int. J. Syst. Evol. Microbiol.">
        <title>The Global Catalogue of Microorganisms (GCM) 10K type strain sequencing project: providing services to taxonomists for standard genome sequencing and annotation.</title>
        <authorList>
            <consortium name="The Broad Institute Genomics Platform"/>
            <consortium name="The Broad Institute Genome Sequencing Center for Infectious Disease"/>
            <person name="Wu L."/>
            <person name="Ma J."/>
        </authorList>
    </citation>
    <scope>NUCLEOTIDE SEQUENCE [LARGE SCALE GENOMIC DNA]</scope>
    <source>
        <strain evidence="7">KCTC 42456</strain>
    </source>
</reference>
<evidence type="ECO:0000256" key="2">
    <source>
        <dbReference type="ARBA" id="ARBA00011901"/>
    </source>
</evidence>
<keyword evidence="7" id="KW-1185">Reference proteome</keyword>
<evidence type="ECO:0000256" key="4">
    <source>
        <dbReference type="SAM" id="SignalP"/>
    </source>
</evidence>
<evidence type="ECO:0000256" key="1">
    <source>
        <dbReference type="ARBA" id="ARBA00001561"/>
    </source>
</evidence>
<protein>
    <recommendedName>
        <fullName evidence="2">N-acetylmuramoyl-L-alanine amidase</fullName>
        <ecNumber evidence="2">3.5.1.28</ecNumber>
    </recommendedName>
</protein>
<dbReference type="SUPFAM" id="SSF53187">
    <property type="entry name" value="Zn-dependent exopeptidases"/>
    <property type="match status" value="1"/>
</dbReference>
<accession>A0ABW5TUP3</accession>
<sequence length="286" mass="32320">MKITTSKRFIKCLILTSFTFFVFSSLKSDINENYLSTSTKIKTIVIDAGHGGEDGSTHGAMSKEKNVALEVALRLGKTIEERLPDVRVVYTRKTDVFVKLYERINLANKEKADIFISIHCNSMPLIRQRYVVNGKAYYRSIPNPVTRGTETFVAGFNRLAEQDAAVRENASVLLEKDYKSNYDGFDPNDPESYIIFSLMKNAFRDQSIRLASLVQEEYKKSGRVDRGVKEQGLAVLQRAGMPAILTEIGFISNPEEEKYMNSEEGQNEIVGNIVNAIVNYKKMVEN</sequence>
<keyword evidence="4" id="KW-0732">Signal</keyword>
<dbReference type="PANTHER" id="PTHR30404:SF0">
    <property type="entry name" value="N-ACETYLMURAMOYL-L-ALANINE AMIDASE AMIC"/>
    <property type="match status" value="1"/>
</dbReference>
<dbReference type="EMBL" id="JBHULV010000038">
    <property type="protein sequence ID" value="MFD2732258.1"/>
    <property type="molecule type" value="Genomic_DNA"/>
</dbReference>
<dbReference type="EC" id="3.5.1.28" evidence="2"/>
<name>A0ABW5TUP3_9SPHI</name>
<proteinExistence type="predicted"/>
<evidence type="ECO:0000256" key="3">
    <source>
        <dbReference type="ARBA" id="ARBA00022801"/>
    </source>
</evidence>
<feature type="domain" description="MurNAc-LAA" evidence="5">
    <location>
        <begin position="104"/>
        <end position="278"/>
    </location>
</feature>
<organism evidence="6 7">
    <name type="scientific">Pedobacter alpinus</name>
    <dbReference type="NCBI Taxonomy" id="1590643"/>
    <lineage>
        <taxon>Bacteria</taxon>
        <taxon>Pseudomonadati</taxon>
        <taxon>Bacteroidota</taxon>
        <taxon>Sphingobacteriia</taxon>
        <taxon>Sphingobacteriales</taxon>
        <taxon>Sphingobacteriaceae</taxon>
        <taxon>Pedobacter</taxon>
    </lineage>
</organism>
<evidence type="ECO:0000259" key="5">
    <source>
        <dbReference type="SMART" id="SM00646"/>
    </source>
</evidence>
<feature type="signal peptide" evidence="4">
    <location>
        <begin position="1"/>
        <end position="27"/>
    </location>
</feature>
<dbReference type="InterPro" id="IPR002508">
    <property type="entry name" value="MurNAc-LAA_cat"/>
</dbReference>
<dbReference type="CDD" id="cd02696">
    <property type="entry name" value="MurNAc-LAA"/>
    <property type="match status" value="1"/>
</dbReference>
<dbReference type="Gene3D" id="3.40.630.40">
    <property type="entry name" value="Zn-dependent exopeptidases"/>
    <property type="match status" value="1"/>
</dbReference>
<comment type="caution">
    <text evidence="6">The sequence shown here is derived from an EMBL/GenBank/DDBJ whole genome shotgun (WGS) entry which is preliminary data.</text>
</comment>
<keyword evidence="3" id="KW-0378">Hydrolase</keyword>
<dbReference type="InterPro" id="IPR050695">
    <property type="entry name" value="N-acetylmuramoyl_amidase_3"/>
</dbReference>
<comment type="catalytic activity">
    <reaction evidence="1">
        <text>Hydrolyzes the link between N-acetylmuramoyl residues and L-amino acid residues in certain cell-wall glycopeptides.</text>
        <dbReference type="EC" id="3.5.1.28"/>
    </reaction>
</comment>
<dbReference type="Pfam" id="PF01520">
    <property type="entry name" value="Amidase_3"/>
    <property type="match status" value="1"/>
</dbReference>